<evidence type="ECO:0000313" key="10">
    <source>
        <dbReference type="EMBL" id="VVE10384.1"/>
    </source>
</evidence>
<evidence type="ECO:0000313" key="11">
    <source>
        <dbReference type="Proteomes" id="UP000333828"/>
    </source>
</evidence>
<evidence type="ECO:0000256" key="3">
    <source>
        <dbReference type="ARBA" id="ARBA00022448"/>
    </source>
</evidence>
<keyword evidence="6 8" id="KW-1133">Transmembrane helix</keyword>
<evidence type="ECO:0000256" key="2">
    <source>
        <dbReference type="ARBA" id="ARBA00010072"/>
    </source>
</evidence>
<dbReference type="Pfam" id="PF00528">
    <property type="entry name" value="BPD_transp_1"/>
    <property type="match status" value="1"/>
</dbReference>
<organism evidence="10 11">
    <name type="scientific">Pandoraea iniqua</name>
    <dbReference type="NCBI Taxonomy" id="2508288"/>
    <lineage>
        <taxon>Bacteria</taxon>
        <taxon>Pseudomonadati</taxon>
        <taxon>Pseudomonadota</taxon>
        <taxon>Betaproteobacteria</taxon>
        <taxon>Burkholderiales</taxon>
        <taxon>Burkholderiaceae</taxon>
        <taxon>Pandoraea</taxon>
    </lineage>
</organism>
<comment type="subcellular location">
    <subcellularLocation>
        <location evidence="1">Cell inner membrane</location>
        <topology evidence="1">Multi-pass membrane protein</topology>
    </subcellularLocation>
    <subcellularLocation>
        <location evidence="8">Cell membrane</location>
        <topology evidence="8">Multi-pass membrane protein</topology>
    </subcellularLocation>
</comment>
<dbReference type="InterPro" id="IPR000515">
    <property type="entry name" value="MetI-like"/>
</dbReference>
<sequence length="244" mass="26851">MSEILNEYGLLLLVGQFPNGPLGGLALTLILSVMGLALSFPLSIAIALCRMSPIRPLYVASTVLVYVVRGVPLVMFVFWGYFLVPILVGHSVTAFTAMICTLVVYQSAYLSEVIRAGIEALPKGQVEASRALGLGYWRTHLWVILPQALYNMVPSIISQLVSLIKETSIGYVISVQELTFEANQVNNALLTKPFEVFAILVTLYFVVCFVLTKCANYLESHVTRKRSPKAVVQRSIESDSIFEG</sequence>
<keyword evidence="11" id="KW-1185">Reference proteome</keyword>
<dbReference type="EMBL" id="CABPSI010000003">
    <property type="protein sequence ID" value="VVE10384.1"/>
    <property type="molecule type" value="Genomic_DNA"/>
</dbReference>
<dbReference type="CDD" id="cd06261">
    <property type="entry name" value="TM_PBP2"/>
    <property type="match status" value="1"/>
</dbReference>
<dbReference type="SUPFAM" id="SSF161098">
    <property type="entry name" value="MetI-like"/>
    <property type="match status" value="1"/>
</dbReference>
<reference evidence="10 11" key="1">
    <citation type="submission" date="2019-08" db="EMBL/GenBank/DDBJ databases">
        <authorList>
            <person name="Peeters C."/>
        </authorList>
    </citation>
    <scope>NUCLEOTIDE SEQUENCE [LARGE SCALE GENOMIC DNA]</scope>
    <source>
        <strain evidence="10 11">LMG 31115</strain>
    </source>
</reference>
<feature type="domain" description="ABC transmembrane type-1" evidence="9">
    <location>
        <begin position="25"/>
        <end position="215"/>
    </location>
</feature>
<dbReference type="Proteomes" id="UP000333828">
    <property type="component" value="Unassembled WGS sequence"/>
</dbReference>
<evidence type="ECO:0000256" key="1">
    <source>
        <dbReference type="ARBA" id="ARBA00004429"/>
    </source>
</evidence>
<evidence type="ECO:0000259" key="9">
    <source>
        <dbReference type="PROSITE" id="PS50928"/>
    </source>
</evidence>
<dbReference type="GO" id="GO:0006865">
    <property type="term" value="P:amino acid transport"/>
    <property type="evidence" value="ECO:0007669"/>
    <property type="project" value="TreeGrafter"/>
</dbReference>
<dbReference type="Gene3D" id="1.10.3720.10">
    <property type="entry name" value="MetI-like"/>
    <property type="match status" value="1"/>
</dbReference>
<keyword evidence="5 8" id="KW-0812">Transmembrane</keyword>
<feature type="transmembrane region" description="Helical" evidence="8">
    <location>
        <begin position="88"/>
        <end position="110"/>
    </location>
</feature>
<dbReference type="RefSeq" id="WP_087687138.1">
    <property type="nucleotide sequence ID" value="NZ_CABPSF010000003.1"/>
</dbReference>
<feature type="transmembrane region" description="Helical" evidence="8">
    <location>
        <begin position="20"/>
        <end position="45"/>
    </location>
</feature>
<dbReference type="GO" id="GO:0043190">
    <property type="term" value="C:ATP-binding cassette (ABC) transporter complex"/>
    <property type="evidence" value="ECO:0007669"/>
    <property type="project" value="InterPro"/>
</dbReference>
<keyword evidence="3 8" id="KW-0813">Transport</keyword>
<dbReference type="PANTHER" id="PTHR30614">
    <property type="entry name" value="MEMBRANE COMPONENT OF AMINO ACID ABC TRANSPORTER"/>
    <property type="match status" value="1"/>
</dbReference>
<name>A0A5E4VFP2_9BURK</name>
<evidence type="ECO:0000256" key="8">
    <source>
        <dbReference type="RuleBase" id="RU363032"/>
    </source>
</evidence>
<dbReference type="GO" id="GO:0022857">
    <property type="term" value="F:transmembrane transporter activity"/>
    <property type="evidence" value="ECO:0007669"/>
    <property type="project" value="InterPro"/>
</dbReference>
<feature type="transmembrane region" description="Helical" evidence="8">
    <location>
        <begin position="57"/>
        <end position="82"/>
    </location>
</feature>
<evidence type="ECO:0000256" key="6">
    <source>
        <dbReference type="ARBA" id="ARBA00022989"/>
    </source>
</evidence>
<protein>
    <submittedName>
        <fullName evidence="10">Amino acid ABC transporter permease</fullName>
    </submittedName>
</protein>
<keyword evidence="7 8" id="KW-0472">Membrane</keyword>
<dbReference type="PROSITE" id="PS50928">
    <property type="entry name" value="ABC_TM1"/>
    <property type="match status" value="1"/>
</dbReference>
<dbReference type="AlphaFoldDB" id="A0A5E4VFP2"/>
<feature type="transmembrane region" description="Helical" evidence="8">
    <location>
        <begin position="196"/>
        <end position="218"/>
    </location>
</feature>
<dbReference type="InterPro" id="IPR035906">
    <property type="entry name" value="MetI-like_sf"/>
</dbReference>
<evidence type="ECO:0000256" key="5">
    <source>
        <dbReference type="ARBA" id="ARBA00022692"/>
    </source>
</evidence>
<accession>A0A5E4VFP2</accession>
<dbReference type="PANTHER" id="PTHR30614:SF21">
    <property type="entry name" value="AMINO ACID ABC TRANSPORTER PERMEASE"/>
    <property type="match status" value="1"/>
</dbReference>
<dbReference type="InterPro" id="IPR043429">
    <property type="entry name" value="ArtM/GltK/GlnP/TcyL/YhdX-like"/>
</dbReference>
<dbReference type="InterPro" id="IPR010065">
    <property type="entry name" value="AA_ABC_transptr_permease_3TM"/>
</dbReference>
<keyword evidence="4" id="KW-1003">Cell membrane</keyword>
<dbReference type="NCBIfam" id="TIGR01726">
    <property type="entry name" value="HEQRo_perm_3TM"/>
    <property type="match status" value="1"/>
</dbReference>
<evidence type="ECO:0000256" key="7">
    <source>
        <dbReference type="ARBA" id="ARBA00023136"/>
    </source>
</evidence>
<proteinExistence type="inferred from homology"/>
<gene>
    <name evidence="10" type="ORF">PIN31115_02586</name>
</gene>
<comment type="similarity">
    <text evidence="2">Belongs to the binding-protein-dependent transport system permease family. HisMQ subfamily.</text>
</comment>
<evidence type="ECO:0000256" key="4">
    <source>
        <dbReference type="ARBA" id="ARBA00022475"/>
    </source>
</evidence>